<evidence type="ECO:0000313" key="6">
    <source>
        <dbReference type="EMBL" id="SNT18685.1"/>
    </source>
</evidence>
<keyword evidence="3" id="KW-0408">Iron</keyword>
<keyword evidence="2" id="KW-0479">Metal-binding</keyword>
<dbReference type="GO" id="GO:0051539">
    <property type="term" value="F:4 iron, 4 sulfur cluster binding"/>
    <property type="evidence" value="ECO:0007669"/>
    <property type="project" value="InterPro"/>
</dbReference>
<accession>A0A239KKT7</accession>
<evidence type="ECO:0000313" key="7">
    <source>
        <dbReference type="Proteomes" id="UP000198284"/>
    </source>
</evidence>
<reference evidence="6 7" key="1">
    <citation type="submission" date="2017-06" db="EMBL/GenBank/DDBJ databases">
        <authorList>
            <person name="Kim H.J."/>
            <person name="Triplett B.A."/>
        </authorList>
    </citation>
    <scope>NUCLEOTIDE SEQUENCE [LARGE SCALE GENOMIC DNA]</scope>
    <source>
        <strain evidence="6 7">U15</strain>
    </source>
</reference>
<dbReference type="InterPro" id="IPR023170">
    <property type="entry name" value="HhH_base_excis_C"/>
</dbReference>
<dbReference type="GO" id="GO:0140097">
    <property type="term" value="F:catalytic activity, acting on DNA"/>
    <property type="evidence" value="ECO:0007669"/>
    <property type="project" value="UniProtKB-ARBA"/>
</dbReference>
<gene>
    <name evidence="6" type="ORF">SAMN06265795_11657</name>
</gene>
<proteinExistence type="predicted"/>
<dbReference type="Pfam" id="PF00730">
    <property type="entry name" value="HhH-GPD"/>
    <property type="match status" value="1"/>
</dbReference>
<keyword evidence="6" id="KW-0255">Endonuclease</keyword>
<dbReference type="AlphaFoldDB" id="A0A239KKT7"/>
<keyword evidence="6" id="KW-0378">Hydrolase</keyword>
<dbReference type="EMBL" id="FZOT01000016">
    <property type="protein sequence ID" value="SNT18685.1"/>
    <property type="molecule type" value="Genomic_DNA"/>
</dbReference>
<keyword evidence="7" id="KW-1185">Reference proteome</keyword>
<sequence>MQQQMFPGFSADWERAPEPDLKSRALEAHQRLCAHYGCPLHYFHSIDPLSELVSALLSHRTRNRDSAAAFRALRERFPDWAAVRDAPVQEVQEAISTCTWPEQKAPRIQSVLTEVGRRLNGELSLDFLRDWPVAQARAWLETIPGVGPKTSAAVISFSSLRGKALPVDSHHHRVAARLGLIPESLPVGASHDVLEAQLPPDWDAQQVYDNHQVLMRHGKDTCTWREPKCRQCLLLDMCPHGQGRVGEKRGSLREGDRRVP</sequence>
<dbReference type="GO" id="GO:0016787">
    <property type="term" value="F:hydrolase activity"/>
    <property type="evidence" value="ECO:0007669"/>
    <property type="project" value="UniProtKB-ARBA"/>
</dbReference>
<dbReference type="PANTHER" id="PTHR47203:SF1">
    <property type="entry name" value="HYPOTHETICAL BASE EXCISION DNA REPAIR PROTEIN (EUROFUNG)"/>
    <property type="match status" value="1"/>
</dbReference>
<evidence type="ECO:0000256" key="4">
    <source>
        <dbReference type="ARBA" id="ARBA00023014"/>
    </source>
</evidence>
<evidence type="ECO:0000256" key="2">
    <source>
        <dbReference type="ARBA" id="ARBA00022723"/>
    </source>
</evidence>
<dbReference type="Gene3D" id="1.10.1670.10">
    <property type="entry name" value="Helix-hairpin-Helix base-excision DNA repair enzymes (C-terminal)"/>
    <property type="match status" value="1"/>
</dbReference>
<dbReference type="PANTHER" id="PTHR47203">
    <property type="match status" value="1"/>
</dbReference>
<feature type="domain" description="HhH-GPD" evidence="5">
    <location>
        <begin position="57"/>
        <end position="220"/>
    </location>
</feature>
<dbReference type="GO" id="GO:0004519">
    <property type="term" value="F:endonuclease activity"/>
    <property type="evidence" value="ECO:0007669"/>
    <property type="project" value="UniProtKB-KW"/>
</dbReference>
<keyword evidence="6" id="KW-0540">Nuclease</keyword>
<dbReference type="RefSeq" id="WP_217900198.1">
    <property type="nucleotide sequence ID" value="NZ_FZOT01000016.1"/>
</dbReference>
<protein>
    <submittedName>
        <fullName evidence="6">Endonuclease-3</fullName>
    </submittedName>
</protein>
<dbReference type="InterPro" id="IPR003651">
    <property type="entry name" value="Endonuclease3_FeS-loop_motif"/>
</dbReference>
<dbReference type="SMART" id="SM00525">
    <property type="entry name" value="FES"/>
    <property type="match status" value="1"/>
</dbReference>
<dbReference type="Proteomes" id="UP000198284">
    <property type="component" value="Unassembled WGS sequence"/>
</dbReference>
<dbReference type="GO" id="GO:0046872">
    <property type="term" value="F:metal ion binding"/>
    <property type="evidence" value="ECO:0007669"/>
    <property type="project" value="UniProtKB-KW"/>
</dbReference>
<keyword evidence="4" id="KW-0411">Iron-sulfur</keyword>
<comment type="cofactor">
    <cofactor evidence="1">
        <name>[4Fe-4S] cluster</name>
        <dbReference type="ChEBI" id="CHEBI:49883"/>
    </cofactor>
</comment>
<evidence type="ECO:0000256" key="3">
    <source>
        <dbReference type="ARBA" id="ARBA00023004"/>
    </source>
</evidence>
<dbReference type="CDD" id="cd00056">
    <property type="entry name" value="ENDO3c"/>
    <property type="match status" value="1"/>
</dbReference>
<dbReference type="InterPro" id="IPR011257">
    <property type="entry name" value="DNA_glycosylase"/>
</dbReference>
<dbReference type="InterPro" id="IPR003265">
    <property type="entry name" value="HhH-GPD_domain"/>
</dbReference>
<evidence type="ECO:0000259" key="5">
    <source>
        <dbReference type="SMART" id="SM00478"/>
    </source>
</evidence>
<dbReference type="GO" id="GO:0006284">
    <property type="term" value="P:base-excision repair"/>
    <property type="evidence" value="ECO:0007669"/>
    <property type="project" value="InterPro"/>
</dbReference>
<dbReference type="SMART" id="SM00478">
    <property type="entry name" value="ENDO3c"/>
    <property type="match status" value="1"/>
</dbReference>
<dbReference type="Gene3D" id="1.10.340.30">
    <property type="entry name" value="Hypothetical protein, domain 2"/>
    <property type="match status" value="1"/>
</dbReference>
<organism evidence="6 7">
    <name type="scientific">Noviherbaspirillum humi</name>
    <dbReference type="NCBI Taxonomy" id="1688639"/>
    <lineage>
        <taxon>Bacteria</taxon>
        <taxon>Pseudomonadati</taxon>
        <taxon>Pseudomonadota</taxon>
        <taxon>Betaproteobacteria</taxon>
        <taxon>Burkholderiales</taxon>
        <taxon>Oxalobacteraceae</taxon>
        <taxon>Noviherbaspirillum</taxon>
    </lineage>
</organism>
<dbReference type="SUPFAM" id="SSF48150">
    <property type="entry name" value="DNA-glycosylase"/>
    <property type="match status" value="1"/>
</dbReference>
<dbReference type="PIRSF" id="PIRSF001435">
    <property type="entry name" value="Nth"/>
    <property type="match status" value="1"/>
</dbReference>
<evidence type="ECO:0000256" key="1">
    <source>
        <dbReference type="ARBA" id="ARBA00001966"/>
    </source>
</evidence>
<name>A0A239KKT7_9BURK</name>